<feature type="chain" id="PRO_5042616278" description="Invertebrate defensins family profile domain-containing protein" evidence="2">
    <location>
        <begin position="17"/>
        <end position="176"/>
    </location>
</feature>
<keyword evidence="5" id="KW-1185">Reference proteome</keyword>
<gene>
    <name evidence="4" type="ORF">QQS21_000265</name>
</gene>
<comment type="caution">
    <text evidence="4">The sequence shown here is derived from an EMBL/GenBank/DDBJ whole genome shotgun (WGS) entry which is preliminary data.</text>
</comment>
<proteinExistence type="predicted"/>
<dbReference type="GO" id="GO:0006952">
    <property type="term" value="P:defense response"/>
    <property type="evidence" value="ECO:0007669"/>
    <property type="project" value="InterPro"/>
</dbReference>
<evidence type="ECO:0000259" key="3">
    <source>
        <dbReference type="PROSITE" id="PS51378"/>
    </source>
</evidence>
<dbReference type="AlphaFoldDB" id="A0AAJ0D1D7"/>
<evidence type="ECO:0000256" key="1">
    <source>
        <dbReference type="ARBA" id="ARBA00023157"/>
    </source>
</evidence>
<dbReference type="PROSITE" id="PS51257">
    <property type="entry name" value="PROKAR_LIPOPROTEIN"/>
    <property type="match status" value="1"/>
</dbReference>
<dbReference type="InterPro" id="IPR001542">
    <property type="entry name" value="Defensin_invertebrate/fungal"/>
</dbReference>
<evidence type="ECO:0000256" key="2">
    <source>
        <dbReference type="SAM" id="SignalP"/>
    </source>
</evidence>
<sequence length="176" mass="18903">MKFILVALAFSTAVSAGCWPSFACHNGGNPTCDGVCKRQGNPKGGRCLPRDGCPGSDICACFPRKRSADIIDGDEALRSNPALFAEIFAEHLSPAPEPEKRSEEVEERAEEIEERSLFERDMEAAIALGRRTDIDARSICCSAVPPFSGACCEAHCDHIGKHGGQCSVQNVCTCNQ</sequence>
<evidence type="ECO:0000313" key="5">
    <source>
        <dbReference type="Proteomes" id="UP001251528"/>
    </source>
</evidence>
<reference evidence="4" key="1">
    <citation type="submission" date="2023-06" db="EMBL/GenBank/DDBJ databases">
        <title>Conoideocrella luteorostrata (Hypocreales: Clavicipitaceae), a potential biocontrol fungus for elongate hemlock scale in United States Christmas tree production areas.</title>
        <authorList>
            <person name="Barrett H."/>
            <person name="Lovett B."/>
            <person name="Macias A.M."/>
            <person name="Stajich J.E."/>
            <person name="Kasson M.T."/>
        </authorList>
    </citation>
    <scope>NUCLEOTIDE SEQUENCE</scope>
    <source>
        <strain evidence="4">ARSEF 14590</strain>
    </source>
</reference>
<feature type="domain" description="Invertebrate defensins family profile" evidence="3">
    <location>
        <begin position="137"/>
        <end position="176"/>
    </location>
</feature>
<feature type="signal peptide" evidence="2">
    <location>
        <begin position="1"/>
        <end position="16"/>
    </location>
</feature>
<dbReference type="Pfam" id="PF01097">
    <property type="entry name" value="Defensin_2"/>
    <property type="match status" value="1"/>
</dbReference>
<dbReference type="Proteomes" id="UP001251528">
    <property type="component" value="Unassembled WGS sequence"/>
</dbReference>
<keyword evidence="2" id="KW-0732">Signal</keyword>
<name>A0AAJ0D1D7_9HYPO</name>
<accession>A0AAJ0D1D7</accession>
<protein>
    <recommendedName>
        <fullName evidence="3">Invertebrate defensins family profile domain-containing protein</fullName>
    </recommendedName>
</protein>
<dbReference type="EMBL" id="JASWJB010000002">
    <property type="protein sequence ID" value="KAK2616887.1"/>
    <property type="molecule type" value="Genomic_DNA"/>
</dbReference>
<organism evidence="4 5">
    <name type="scientific">Conoideocrella luteorostrata</name>
    <dbReference type="NCBI Taxonomy" id="1105319"/>
    <lineage>
        <taxon>Eukaryota</taxon>
        <taxon>Fungi</taxon>
        <taxon>Dikarya</taxon>
        <taxon>Ascomycota</taxon>
        <taxon>Pezizomycotina</taxon>
        <taxon>Sordariomycetes</taxon>
        <taxon>Hypocreomycetidae</taxon>
        <taxon>Hypocreales</taxon>
        <taxon>Clavicipitaceae</taxon>
        <taxon>Conoideocrella</taxon>
    </lineage>
</organism>
<keyword evidence="1" id="KW-1015">Disulfide bond</keyword>
<dbReference type="PROSITE" id="PS51378">
    <property type="entry name" value="INVERT_DEFENSINS"/>
    <property type="match status" value="1"/>
</dbReference>
<evidence type="ECO:0000313" key="4">
    <source>
        <dbReference type="EMBL" id="KAK2616887.1"/>
    </source>
</evidence>